<evidence type="ECO:0000313" key="4">
    <source>
        <dbReference type="Proteomes" id="UP000005019"/>
    </source>
</evidence>
<dbReference type="RefSeq" id="WP_008063347.1">
    <property type="nucleotide sequence ID" value="NZ_AFHG01000056.1"/>
</dbReference>
<sequence length="342" mass="35178">MNALRRLAFAAAVVTSLPVSAAYSELVVFGDSLSDNGNFLALTGGQFPSPTFGYATGRFSNGPVAVEYLAASLGLTLHNYAVGGARTGTPYGGGSDNYVDASGQGAELGLPPDYFNGTGVLAQISQRVAAGPLDPNALYLVWAGPNDYFLTESLLSPNTVPNAIGHLGSGLTQLYNAGARNFLVPNMANLGLTPALQAEGPLAAGLATLRSAEHNAALAQLLGTLDQTLALADFRTVDVFGLLNSAALNPDQYGLSNTDTPCQTTPGCAGDPAGYLFWDGVHITTAGHQVVGAAFAAALVPEAESWAMLVAGLGVLGVARRLQATGVRRDRLARCRAAPERT</sequence>
<dbReference type="CDD" id="cd01846">
    <property type="entry name" value="fatty_acyltransferase_like"/>
    <property type="match status" value="1"/>
</dbReference>
<proteinExistence type="predicted"/>
<evidence type="ECO:0000313" key="3">
    <source>
        <dbReference type="EMBL" id="EGK70589.1"/>
    </source>
</evidence>
<keyword evidence="4" id="KW-1185">Reference proteome</keyword>
<dbReference type="eggNOG" id="COG3240">
    <property type="taxonomic scope" value="Bacteria"/>
</dbReference>
<protein>
    <submittedName>
        <fullName evidence="3">Lipolytic enzyme</fullName>
    </submittedName>
</protein>
<dbReference type="InterPro" id="IPR036514">
    <property type="entry name" value="SGNH_hydro_sf"/>
</dbReference>
<feature type="signal peptide" evidence="2">
    <location>
        <begin position="1"/>
        <end position="21"/>
    </location>
</feature>
<dbReference type="Proteomes" id="UP000005019">
    <property type="component" value="Unassembled WGS sequence"/>
</dbReference>
<dbReference type="EMBL" id="AFHG01000056">
    <property type="protein sequence ID" value="EGK70589.1"/>
    <property type="molecule type" value="Genomic_DNA"/>
</dbReference>
<reference evidence="3 4" key="1">
    <citation type="journal article" date="2011" name="J. Bacteriol.">
        <title>Genome sequence of Methyloversatilis universalis FAM5T, a methylotrophic representative of the order Rhodocyclales.</title>
        <authorList>
            <person name="Kittichotirat W."/>
            <person name="Good N.M."/>
            <person name="Hall R."/>
            <person name="Bringel F."/>
            <person name="Lajus A."/>
            <person name="Medigue C."/>
            <person name="Smalley N.E."/>
            <person name="Beck D."/>
            <person name="Bumgarner R."/>
            <person name="Vuilleumier S."/>
            <person name="Kalyuzhnaya M.G."/>
        </authorList>
    </citation>
    <scope>NUCLEOTIDE SEQUENCE [LARGE SCALE GENOMIC DNA]</scope>
    <source>
        <strain evidence="4">ATCC BAA-1314 / JCM 13912 / FAM5</strain>
    </source>
</reference>
<name>F5RFR3_METUF</name>
<dbReference type="SUPFAM" id="SSF52266">
    <property type="entry name" value="SGNH hydrolase"/>
    <property type="match status" value="1"/>
</dbReference>
<comment type="caution">
    <text evidence="3">The sequence shown here is derived from an EMBL/GenBank/DDBJ whole genome shotgun (WGS) entry which is preliminary data.</text>
</comment>
<organism evidence="3 4">
    <name type="scientific">Methyloversatilis universalis (strain ATCC BAA-1314 / DSM 25237 / JCM 13912 / CCUG 52030 / FAM5)</name>
    <dbReference type="NCBI Taxonomy" id="1000565"/>
    <lineage>
        <taxon>Bacteria</taxon>
        <taxon>Pseudomonadati</taxon>
        <taxon>Pseudomonadota</taxon>
        <taxon>Betaproteobacteria</taxon>
        <taxon>Nitrosomonadales</taxon>
        <taxon>Sterolibacteriaceae</taxon>
        <taxon>Methyloversatilis</taxon>
    </lineage>
</organism>
<evidence type="ECO:0000256" key="2">
    <source>
        <dbReference type="SAM" id="SignalP"/>
    </source>
</evidence>
<accession>F5RFR3</accession>
<dbReference type="STRING" id="1000565.METUNv1_03150"/>
<dbReference type="OrthoDB" id="5292073at2"/>
<dbReference type="InterPro" id="IPR051058">
    <property type="entry name" value="GDSL_Est/Lipase"/>
</dbReference>
<dbReference type="GO" id="GO:0016788">
    <property type="term" value="F:hydrolase activity, acting on ester bonds"/>
    <property type="evidence" value="ECO:0007669"/>
    <property type="project" value="InterPro"/>
</dbReference>
<evidence type="ECO:0000256" key="1">
    <source>
        <dbReference type="ARBA" id="ARBA00022801"/>
    </source>
</evidence>
<dbReference type="PANTHER" id="PTHR45648">
    <property type="entry name" value="GDSL LIPASE/ACYLHYDROLASE FAMILY PROTEIN (AFU_ORTHOLOGUE AFUA_4G14700)"/>
    <property type="match status" value="1"/>
</dbReference>
<dbReference type="PANTHER" id="PTHR45648:SF22">
    <property type="entry name" value="GDSL LIPASE_ACYLHYDROLASE FAMILY PROTEIN (AFU_ORTHOLOGUE AFUA_4G14700)"/>
    <property type="match status" value="1"/>
</dbReference>
<keyword evidence="2" id="KW-0732">Signal</keyword>
<gene>
    <name evidence="3" type="ORF">METUNv1_03150</name>
</gene>
<dbReference type="InterPro" id="IPR001087">
    <property type="entry name" value="GDSL"/>
</dbReference>
<keyword evidence="1" id="KW-0378">Hydrolase</keyword>
<dbReference type="Gene3D" id="3.40.50.1110">
    <property type="entry name" value="SGNH hydrolase"/>
    <property type="match status" value="1"/>
</dbReference>
<feature type="chain" id="PRO_5003331020" evidence="2">
    <location>
        <begin position="22"/>
        <end position="342"/>
    </location>
</feature>
<dbReference type="Pfam" id="PF00657">
    <property type="entry name" value="Lipase_GDSL"/>
    <property type="match status" value="1"/>
</dbReference>
<dbReference type="AlphaFoldDB" id="F5RFR3"/>